<evidence type="ECO:0008006" key="3">
    <source>
        <dbReference type="Google" id="ProtNLM"/>
    </source>
</evidence>
<protein>
    <recommendedName>
        <fullName evidence="3">DUF669 domain-containing protein</fullName>
    </recommendedName>
</protein>
<evidence type="ECO:0000313" key="2">
    <source>
        <dbReference type="Proteomes" id="UP000004773"/>
    </source>
</evidence>
<dbReference type="Pfam" id="PF05037">
    <property type="entry name" value="DUF669"/>
    <property type="match status" value="1"/>
</dbReference>
<dbReference type="Proteomes" id="UP000004773">
    <property type="component" value="Unassembled WGS sequence"/>
</dbReference>
<proteinExistence type="predicted"/>
<comment type="caution">
    <text evidence="1">The sequence shown here is derived from an EMBL/GenBank/DDBJ whole genome shotgun (WGS) entry which is preliminary data.</text>
</comment>
<accession>A0AA87ANC9</accession>
<dbReference type="RefSeq" id="WP_003147095.1">
    <property type="nucleotide sequence ID" value="NZ_GL883583.1"/>
</dbReference>
<dbReference type="InterPro" id="IPR007731">
    <property type="entry name" value="DUF669"/>
</dbReference>
<gene>
    <name evidence="1" type="ORF">HMPREF0428_01001</name>
</gene>
<organism evidence="1 2">
    <name type="scientific">Gemella haemolysans M341</name>
    <dbReference type="NCBI Taxonomy" id="562981"/>
    <lineage>
        <taxon>Bacteria</taxon>
        <taxon>Bacillati</taxon>
        <taxon>Bacillota</taxon>
        <taxon>Bacilli</taxon>
        <taxon>Bacillales</taxon>
        <taxon>Gemellaceae</taxon>
        <taxon>Gemella</taxon>
    </lineage>
</organism>
<dbReference type="EMBL" id="ACRO01000015">
    <property type="protein sequence ID" value="EGF88483.1"/>
    <property type="molecule type" value="Genomic_DNA"/>
</dbReference>
<sequence length="151" mass="17380">MAIDFSKYDREVDLEGLKEDTQKAIENGGEFEEVPPGTYEVAISELELTMSKSDKPMVKIWYTILSGDYENNKIFQYQLVDKGQKLAIIKPLLEKLSDGEIEVSFESFAQYANLIDEIKEFAEENSLEYSLEYGENKKGFKTYKILEVFEG</sequence>
<name>A0AA87ANC9_9BACL</name>
<dbReference type="AlphaFoldDB" id="A0AA87ANC9"/>
<reference evidence="1 2" key="1">
    <citation type="submission" date="2011-03" db="EMBL/GenBank/DDBJ databases">
        <title>The Genome Sequence of Gemella haemolysans M341.</title>
        <authorList>
            <consortium name="The Broad Institute Genome Sequencing Platform"/>
            <consortium name="The Broad Institute Genome Sequencing Center for Infectious Disease"/>
            <person name="Earl A."/>
            <person name="Ward D."/>
            <person name="Feldgarden M."/>
            <person name="Gevers D."/>
            <person name="Sibley C.D."/>
            <person name="Field T.R."/>
            <person name="Grinwis M."/>
            <person name="Eshaghurshan C.S."/>
            <person name="Surette M.G."/>
            <person name="Young S.K."/>
            <person name="Zeng Q."/>
            <person name="Gargeya S."/>
            <person name="Fitzgerald M."/>
            <person name="Haas B."/>
            <person name="Abouelleil A."/>
            <person name="Alvarado L."/>
            <person name="Arachchi H.M."/>
            <person name="Berlin A."/>
            <person name="Brown A."/>
            <person name="Chapman S.B."/>
            <person name="Chen Z."/>
            <person name="Dunbar C."/>
            <person name="Freedman E."/>
            <person name="Gearin G."/>
            <person name="Gellesch M."/>
            <person name="Goldberg J."/>
            <person name="Griggs A."/>
            <person name="Gujja S."/>
            <person name="Heilman E.R."/>
            <person name="Heiman D."/>
            <person name="Howarth C."/>
            <person name="Larson L."/>
            <person name="Lui A."/>
            <person name="MacDonald P.J.P."/>
            <person name="Mehta T."/>
            <person name="Montmayeur A."/>
            <person name="Murphy C."/>
            <person name="Neiman D."/>
            <person name="Pearson M."/>
            <person name="Priest M."/>
            <person name="Roberts A."/>
            <person name="Saif S."/>
            <person name="Shea T."/>
            <person name="Shenoy N."/>
            <person name="Sisk P."/>
            <person name="Stolte C."/>
            <person name="Sykes S."/>
            <person name="White J."/>
            <person name="Yandava C."/>
            <person name="Wortman J."/>
            <person name="Nusbaum C."/>
            <person name="Birren B."/>
        </authorList>
    </citation>
    <scope>NUCLEOTIDE SEQUENCE [LARGE SCALE GENOMIC DNA]</scope>
    <source>
        <strain evidence="1 2">M341</strain>
    </source>
</reference>
<evidence type="ECO:0000313" key="1">
    <source>
        <dbReference type="EMBL" id="EGF88483.1"/>
    </source>
</evidence>